<sequence length="460" mass="50839">MLRLLLYSNEINVAGLIYSSSMVHHKGDTALGIDPYRWPAPGARLHIDEAVDAYAQVYANLVQHDARYPTPDHLRSLIREGNVIEVGDMRADTEGSDLIKEILVDDEPGQVFLQAWGGPNTIARALRSVEDEFKGTGQWESIYAKIVDKAVITSFGLQDTTFTDYIKPHWPDIQSREVATSTWGYGACNVVLPADTHYLTADWTRDNVTRVGPIGAAYRVWGDGKQMAAGFDDEDYFGLSGYNSEQLTAMGYKVWTPPQPKNSWISEGDSSNFALLIDNGLRNWQDPRWGGWGGRQIVDPADPKRWLNKGALDATPQGTTANDYSSARFFSAIQNDFAARLKWSVTSDPTGANHHPKASVAEGLDLIRHPGETVTLHGKASHPDGNAVTLRWWQYQEAGTFPSTVRLSAIDDNSTALQIPRDAEPGQTIHVILEAMDNGSPALTHYQRVVITVADPRLQP</sequence>
<dbReference type="Pfam" id="PF07632">
    <property type="entry name" value="Sde182_NH-like"/>
    <property type="match status" value="1"/>
</dbReference>
<evidence type="ECO:0000259" key="2">
    <source>
        <dbReference type="Pfam" id="PF21027"/>
    </source>
</evidence>
<dbReference type="AlphaFoldDB" id="A0A4R6KGK7"/>
<comment type="caution">
    <text evidence="3">The sequence shown here is derived from an EMBL/GenBank/DDBJ whole genome shotgun (WGS) entry which is preliminary data.</text>
</comment>
<dbReference type="InterPro" id="IPR011483">
    <property type="entry name" value="Sde182_NH-like"/>
</dbReference>
<gene>
    <name evidence="3" type="ORF">EV643_108382</name>
</gene>
<dbReference type="EMBL" id="SNWQ01000008">
    <property type="protein sequence ID" value="TDO48065.1"/>
    <property type="molecule type" value="Genomic_DNA"/>
</dbReference>
<protein>
    <submittedName>
        <fullName evidence="3">Uncharacterized protein DUF1593</fullName>
    </submittedName>
</protein>
<keyword evidence="4" id="KW-1185">Reference proteome</keyword>
<organism evidence="3 4">
    <name type="scientific">Kribbella caucasensis</name>
    <dbReference type="NCBI Taxonomy" id="2512215"/>
    <lineage>
        <taxon>Bacteria</taxon>
        <taxon>Bacillati</taxon>
        <taxon>Actinomycetota</taxon>
        <taxon>Actinomycetes</taxon>
        <taxon>Propionibacteriales</taxon>
        <taxon>Kribbellaceae</taxon>
        <taxon>Kribbella</taxon>
    </lineage>
</organism>
<dbReference type="GO" id="GO:0005975">
    <property type="term" value="P:carbohydrate metabolic process"/>
    <property type="evidence" value="ECO:0007669"/>
    <property type="project" value="UniProtKB-ARBA"/>
</dbReference>
<accession>A0A4R6KGK7</accession>
<dbReference type="GO" id="GO:0016799">
    <property type="term" value="F:hydrolase activity, hydrolyzing N-glycosyl compounds"/>
    <property type="evidence" value="ECO:0007669"/>
    <property type="project" value="InterPro"/>
</dbReference>
<dbReference type="Pfam" id="PF21027">
    <property type="entry name" value="Sde0182_C"/>
    <property type="match status" value="1"/>
</dbReference>
<dbReference type="Gene3D" id="3.90.245.10">
    <property type="entry name" value="Ribonucleoside hydrolase-like"/>
    <property type="match status" value="1"/>
</dbReference>
<dbReference type="InterPro" id="IPR048527">
    <property type="entry name" value="Sde182_C"/>
</dbReference>
<proteinExistence type="predicted"/>
<feature type="domain" description="Cellulose-binding Sde182 C-terminal" evidence="2">
    <location>
        <begin position="373"/>
        <end position="453"/>
    </location>
</feature>
<evidence type="ECO:0000259" key="1">
    <source>
        <dbReference type="Pfam" id="PF07632"/>
    </source>
</evidence>
<reference evidence="3 4" key="1">
    <citation type="submission" date="2019-03" db="EMBL/GenBank/DDBJ databases">
        <title>Genomic Encyclopedia of Type Strains, Phase III (KMG-III): the genomes of soil and plant-associated and newly described type strains.</title>
        <authorList>
            <person name="Whitman W."/>
        </authorList>
    </citation>
    <scope>NUCLEOTIDE SEQUENCE [LARGE SCALE GENOMIC DNA]</scope>
    <source>
        <strain evidence="3 4">VKM Ac-2527</strain>
    </source>
</reference>
<feature type="domain" description="Cellulose-binding Sde182 nucleoside hydrolase-like" evidence="1">
    <location>
        <begin position="1"/>
        <end position="295"/>
    </location>
</feature>
<name>A0A4R6KGK7_9ACTN</name>
<dbReference type="Proteomes" id="UP000295388">
    <property type="component" value="Unassembled WGS sequence"/>
</dbReference>
<evidence type="ECO:0000313" key="4">
    <source>
        <dbReference type="Proteomes" id="UP000295388"/>
    </source>
</evidence>
<dbReference type="InterPro" id="IPR036452">
    <property type="entry name" value="Ribo_hydro-like"/>
</dbReference>
<dbReference type="InterPro" id="IPR013783">
    <property type="entry name" value="Ig-like_fold"/>
</dbReference>
<evidence type="ECO:0000313" key="3">
    <source>
        <dbReference type="EMBL" id="TDO48065.1"/>
    </source>
</evidence>
<dbReference type="Gene3D" id="2.60.40.10">
    <property type="entry name" value="Immunoglobulins"/>
    <property type="match status" value="1"/>
</dbReference>